<evidence type="ECO:0000256" key="1">
    <source>
        <dbReference type="SAM" id="SignalP"/>
    </source>
</evidence>
<sequence length="67" mass="7831">MRKRTGRRGVLHFVDVAWILLFLRFTSSVRPRAHVVNPFIVFCIFFDAVDHGYEVDILLPQEKNAES</sequence>
<accession>A0A2M4CFC6</accession>
<keyword evidence="1" id="KW-0732">Signal</keyword>
<evidence type="ECO:0000313" key="2">
    <source>
        <dbReference type="EMBL" id="MBW64024.1"/>
    </source>
</evidence>
<dbReference type="AlphaFoldDB" id="A0A2M4CFC6"/>
<name>A0A2M4CFC6_9DIPT</name>
<feature type="chain" id="PRO_5014844058" evidence="1">
    <location>
        <begin position="29"/>
        <end position="67"/>
    </location>
</feature>
<protein>
    <submittedName>
        <fullName evidence="2">Putative secreted protein</fullName>
    </submittedName>
</protein>
<feature type="signal peptide" evidence="1">
    <location>
        <begin position="1"/>
        <end position="28"/>
    </location>
</feature>
<dbReference type="EMBL" id="GGFJ01014883">
    <property type="protein sequence ID" value="MBW64024.1"/>
    <property type="molecule type" value="Transcribed_RNA"/>
</dbReference>
<proteinExistence type="predicted"/>
<reference evidence="2" key="1">
    <citation type="submission" date="2018-01" db="EMBL/GenBank/DDBJ databases">
        <title>An insight into the sialome of Amazonian anophelines.</title>
        <authorList>
            <person name="Ribeiro J.M."/>
            <person name="Scarpassa V."/>
            <person name="Calvo E."/>
        </authorList>
    </citation>
    <scope>NUCLEOTIDE SEQUENCE</scope>
    <source>
        <tissue evidence="2">Salivary glands</tissue>
    </source>
</reference>
<organism evidence="2">
    <name type="scientific">Anopheles marajoara</name>
    <dbReference type="NCBI Taxonomy" id="58244"/>
    <lineage>
        <taxon>Eukaryota</taxon>
        <taxon>Metazoa</taxon>
        <taxon>Ecdysozoa</taxon>
        <taxon>Arthropoda</taxon>
        <taxon>Hexapoda</taxon>
        <taxon>Insecta</taxon>
        <taxon>Pterygota</taxon>
        <taxon>Neoptera</taxon>
        <taxon>Endopterygota</taxon>
        <taxon>Diptera</taxon>
        <taxon>Nematocera</taxon>
        <taxon>Culicoidea</taxon>
        <taxon>Culicidae</taxon>
        <taxon>Anophelinae</taxon>
        <taxon>Anopheles</taxon>
    </lineage>
</organism>